<evidence type="ECO:0008006" key="3">
    <source>
        <dbReference type="Google" id="ProtNLM"/>
    </source>
</evidence>
<dbReference type="RefSeq" id="WP_179814753.1">
    <property type="nucleotide sequence ID" value="NZ_JACBZD010000001.1"/>
</dbReference>
<evidence type="ECO:0000313" key="2">
    <source>
        <dbReference type="Proteomes" id="UP000567795"/>
    </source>
</evidence>
<gene>
    <name evidence="1" type="ORF">FHU37_003065</name>
</gene>
<evidence type="ECO:0000313" key="1">
    <source>
        <dbReference type="EMBL" id="NYI06122.1"/>
    </source>
</evidence>
<protein>
    <recommendedName>
        <fullName evidence="3">Acyl-CoA carboxylase subunit epsilon</fullName>
    </recommendedName>
</protein>
<dbReference type="Pfam" id="PF13822">
    <property type="entry name" value="ACC_epsilon"/>
    <property type="match status" value="1"/>
</dbReference>
<proteinExistence type="predicted"/>
<dbReference type="InterPro" id="IPR032716">
    <property type="entry name" value="ACC_epsilon"/>
</dbReference>
<name>A0A853A6M0_9ACTN</name>
<dbReference type="GO" id="GO:0004658">
    <property type="term" value="F:propionyl-CoA carboxylase activity"/>
    <property type="evidence" value="ECO:0007669"/>
    <property type="project" value="InterPro"/>
</dbReference>
<dbReference type="GO" id="GO:0003989">
    <property type="term" value="F:acetyl-CoA carboxylase activity"/>
    <property type="evidence" value="ECO:0007669"/>
    <property type="project" value="InterPro"/>
</dbReference>
<dbReference type="AlphaFoldDB" id="A0A853A6M0"/>
<accession>A0A853A6M0</accession>
<dbReference type="EMBL" id="JACBZD010000001">
    <property type="protein sequence ID" value="NYI06122.1"/>
    <property type="molecule type" value="Genomic_DNA"/>
</dbReference>
<organism evidence="1 2">
    <name type="scientific">Allostreptomyces psammosilenae</name>
    <dbReference type="NCBI Taxonomy" id="1892865"/>
    <lineage>
        <taxon>Bacteria</taxon>
        <taxon>Bacillati</taxon>
        <taxon>Actinomycetota</taxon>
        <taxon>Actinomycetes</taxon>
        <taxon>Kitasatosporales</taxon>
        <taxon>Streptomycetaceae</taxon>
        <taxon>Allostreptomyces</taxon>
    </lineage>
</organism>
<dbReference type="Proteomes" id="UP000567795">
    <property type="component" value="Unassembled WGS sequence"/>
</dbReference>
<keyword evidence="2" id="KW-1185">Reference proteome</keyword>
<reference evidence="1 2" key="1">
    <citation type="submission" date="2020-07" db="EMBL/GenBank/DDBJ databases">
        <title>Sequencing the genomes of 1000 actinobacteria strains.</title>
        <authorList>
            <person name="Klenk H.-P."/>
        </authorList>
    </citation>
    <scope>NUCLEOTIDE SEQUENCE [LARGE SCALE GENOMIC DNA]</scope>
    <source>
        <strain evidence="1 2">DSM 42178</strain>
    </source>
</reference>
<sequence>MTYRAEAAAVRVVRGNPTPEELAAVLAVIMGRIGSAKAAAAAEESRTSSTWVDRGRLMAPLPPPGRLAWRSSGLPH</sequence>
<comment type="caution">
    <text evidence="1">The sequence shown here is derived from an EMBL/GenBank/DDBJ whole genome shotgun (WGS) entry which is preliminary data.</text>
</comment>